<dbReference type="RefSeq" id="WP_163383853.1">
    <property type="nucleotide sequence ID" value="NZ_JAUFQS010000004.1"/>
</dbReference>
<accession>A0ABT8C3K8</accession>
<name>A0ABT8C3K8_9BACT</name>
<comment type="caution">
    <text evidence="2">The sequence shown here is derived from an EMBL/GenBank/DDBJ whole genome shotgun (WGS) entry which is preliminary data.</text>
</comment>
<sequence length="175" mass="19218">MSTTKWIIDPTHSEVSFKVKHLVISTVTGYFREFEGAAETESDDFSNATIHFSAAIDSIDTNQKDRNAHLKSADFFDAENHPQLVFSNGRLEKREEDFAVTGELTIRGTTQPITLKAELGGIAQDGYGQTKAGFELEGKISRKAFGLTWSAVTETGSVVVGDEVKIFASIQLVKQ</sequence>
<evidence type="ECO:0000259" key="1">
    <source>
        <dbReference type="SMART" id="SM00867"/>
    </source>
</evidence>
<feature type="domain" description="Lipid/polyisoprenoid-binding YceI-like" evidence="1">
    <location>
        <begin position="5"/>
        <end position="173"/>
    </location>
</feature>
<dbReference type="Proteomes" id="UP001236663">
    <property type="component" value="Unassembled WGS sequence"/>
</dbReference>
<keyword evidence="3" id="KW-1185">Reference proteome</keyword>
<reference evidence="3" key="1">
    <citation type="journal article" date="2019" name="Int. J. Syst. Evol. Microbiol.">
        <title>The Global Catalogue of Microorganisms (GCM) 10K type strain sequencing project: providing services to taxonomists for standard genome sequencing and annotation.</title>
        <authorList>
            <consortium name="The Broad Institute Genomics Platform"/>
            <consortium name="The Broad Institute Genome Sequencing Center for Infectious Disease"/>
            <person name="Wu L."/>
            <person name="Ma J."/>
        </authorList>
    </citation>
    <scope>NUCLEOTIDE SEQUENCE [LARGE SCALE GENOMIC DNA]</scope>
    <source>
        <strain evidence="3">CECT 7706</strain>
    </source>
</reference>
<organism evidence="2 3">
    <name type="scientific">Cyclobacterium jeungdonense</name>
    <dbReference type="NCBI Taxonomy" id="708087"/>
    <lineage>
        <taxon>Bacteria</taxon>
        <taxon>Pseudomonadati</taxon>
        <taxon>Bacteroidota</taxon>
        <taxon>Cytophagia</taxon>
        <taxon>Cytophagales</taxon>
        <taxon>Cyclobacteriaceae</taxon>
        <taxon>Cyclobacterium</taxon>
    </lineage>
</organism>
<evidence type="ECO:0000313" key="3">
    <source>
        <dbReference type="Proteomes" id="UP001236663"/>
    </source>
</evidence>
<dbReference type="PANTHER" id="PTHR34406:SF1">
    <property type="entry name" value="PROTEIN YCEI"/>
    <property type="match status" value="1"/>
</dbReference>
<protein>
    <submittedName>
        <fullName evidence="2">YceI family protein</fullName>
    </submittedName>
</protein>
<proteinExistence type="predicted"/>
<dbReference type="Pfam" id="PF04264">
    <property type="entry name" value="YceI"/>
    <property type="match status" value="1"/>
</dbReference>
<dbReference type="InterPro" id="IPR007372">
    <property type="entry name" value="Lipid/polyisoprenoid-bd_YceI"/>
</dbReference>
<dbReference type="SUPFAM" id="SSF101874">
    <property type="entry name" value="YceI-like"/>
    <property type="match status" value="1"/>
</dbReference>
<dbReference type="PANTHER" id="PTHR34406">
    <property type="entry name" value="PROTEIN YCEI"/>
    <property type="match status" value="1"/>
</dbReference>
<gene>
    <name evidence="2" type="ORF">QWZ15_03880</name>
</gene>
<dbReference type="SMART" id="SM00867">
    <property type="entry name" value="YceI"/>
    <property type="match status" value="1"/>
</dbReference>
<dbReference type="Gene3D" id="2.40.128.110">
    <property type="entry name" value="Lipid/polyisoprenoid-binding, YceI-like"/>
    <property type="match status" value="1"/>
</dbReference>
<evidence type="ECO:0000313" key="2">
    <source>
        <dbReference type="EMBL" id="MDN3686957.1"/>
    </source>
</evidence>
<dbReference type="EMBL" id="JAUFQS010000004">
    <property type="protein sequence ID" value="MDN3686957.1"/>
    <property type="molecule type" value="Genomic_DNA"/>
</dbReference>
<dbReference type="InterPro" id="IPR036761">
    <property type="entry name" value="TTHA0802/YceI-like_sf"/>
</dbReference>